<dbReference type="Gene3D" id="1.20.1440.160">
    <property type="entry name" value="Tumor necrosis factor alpha-induced protein 8-like"/>
    <property type="match status" value="1"/>
</dbReference>
<evidence type="ECO:0000313" key="3">
    <source>
        <dbReference type="RefSeq" id="XP_011504499.1"/>
    </source>
</evidence>
<gene>
    <name evidence="3" type="primary">LOC105367475</name>
</gene>
<dbReference type="FunFam" id="1.20.1440.160:FF:000001">
    <property type="entry name" value="Tumor necrosis factor alpha-induced protein 8-like 1"/>
    <property type="match status" value="1"/>
</dbReference>
<sequence length="269" mass="29164">MKMADEEDPKVRPTGVAWGTALMELQSWLIYHLVAVSDCNQVMQSAATGGGGVYPAGPSGGGGGGGGGGVGTTTTTTMTSSRARDLGLRAQKKLLGRFAASNAGRSLLIDDATTSLLDNLFKLMERATRKSQHLDKKLPEKVLKNIVKLSIKIGLLHRNQQLGPGDAGHIEDVRRALRSTAMAVLSFYELDFSYERSYLVKSLERCRASVQALIRPHLTDKSCERCDQIFDFLVHPDFLEAVFGQDSELRTTLAALTVDINKALETGQL</sequence>
<dbReference type="AlphaFoldDB" id="A0AAJ6YUB4"/>
<dbReference type="RefSeq" id="XP_011504499.1">
    <property type="nucleotide sequence ID" value="XM_011506197.1"/>
</dbReference>
<dbReference type="Proteomes" id="UP000695007">
    <property type="component" value="Unplaced"/>
</dbReference>
<dbReference type="CTD" id="37751"/>
<dbReference type="GO" id="GO:0042981">
    <property type="term" value="P:regulation of apoptotic process"/>
    <property type="evidence" value="ECO:0007669"/>
    <property type="project" value="InterPro"/>
</dbReference>
<dbReference type="GeneID" id="105367475"/>
<dbReference type="Pfam" id="PF05527">
    <property type="entry name" value="TNFAIP8"/>
    <property type="match status" value="1"/>
</dbReference>
<keyword evidence="2" id="KW-1185">Reference proteome</keyword>
<protein>
    <submittedName>
        <fullName evidence="3">Tumor necrosis factor alpha-induced protein 8-like protein</fullName>
    </submittedName>
</protein>
<dbReference type="PANTHER" id="PTHR12757">
    <property type="entry name" value="TUMOR NECROSIS FACTOR INDUCED PROTEIN"/>
    <property type="match status" value="1"/>
</dbReference>
<dbReference type="KEGG" id="csol:105367475"/>
<evidence type="ECO:0000256" key="1">
    <source>
        <dbReference type="SAM" id="MobiDB-lite"/>
    </source>
</evidence>
<reference evidence="3" key="1">
    <citation type="submission" date="2025-08" db="UniProtKB">
        <authorList>
            <consortium name="RefSeq"/>
        </authorList>
    </citation>
    <scope>IDENTIFICATION</scope>
</reference>
<name>A0AAJ6YUB4_9HYME</name>
<dbReference type="PANTHER" id="PTHR12757:SF1">
    <property type="entry name" value="PROTEIN SALIVARY GLANDS MARRED"/>
    <property type="match status" value="1"/>
</dbReference>
<accession>A0AAJ6YUB4</accession>
<feature type="region of interest" description="Disordered" evidence="1">
    <location>
        <begin position="58"/>
        <end position="83"/>
    </location>
</feature>
<dbReference type="InterPro" id="IPR008477">
    <property type="entry name" value="TNFAIP8-like"/>
</dbReference>
<dbReference type="GO" id="GO:0005737">
    <property type="term" value="C:cytoplasm"/>
    <property type="evidence" value="ECO:0007669"/>
    <property type="project" value="TreeGrafter"/>
</dbReference>
<evidence type="ECO:0000313" key="2">
    <source>
        <dbReference type="Proteomes" id="UP000695007"/>
    </source>
</evidence>
<dbReference type="InterPro" id="IPR038355">
    <property type="entry name" value="TNFAIP8_sf"/>
</dbReference>
<organism evidence="2 3">
    <name type="scientific">Ceratosolen solmsi marchali</name>
    <dbReference type="NCBI Taxonomy" id="326594"/>
    <lineage>
        <taxon>Eukaryota</taxon>
        <taxon>Metazoa</taxon>
        <taxon>Ecdysozoa</taxon>
        <taxon>Arthropoda</taxon>
        <taxon>Hexapoda</taxon>
        <taxon>Insecta</taxon>
        <taxon>Pterygota</taxon>
        <taxon>Neoptera</taxon>
        <taxon>Endopterygota</taxon>
        <taxon>Hymenoptera</taxon>
        <taxon>Apocrita</taxon>
        <taxon>Proctotrupomorpha</taxon>
        <taxon>Chalcidoidea</taxon>
        <taxon>Agaonidae</taxon>
        <taxon>Agaoninae</taxon>
        <taxon>Ceratosolen</taxon>
    </lineage>
</organism>
<feature type="compositionally biased region" description="Gly residues" evidence="1">
    <location>
        <begin position="58"/>
        <end position="71"/>
    </location>
</feature>
<proteinExistence type="predicted"/>